<proteinExistence type="predicted"/>
<comment type="caution">
    <text evidence="2">The sequence shown here is derived from an EMBL/GenBank/DDBJ whole genome shotgun (WGS) entry which is preliminary data.</text>
</comment>
<protein>
    <recommendedName>
        <fullName evidence="4">Cytochrome C</fullName>
    </recommendedName>
</protein>
<feature type="signal peptide" evidence="1">
    <location>
        <begin position="1"/>
        <end position="20"/>
    </location>
</feature>
<dbReference type="AlphaFoldDB" id="A0A562WSF3"/>
<accession>A0A562WSF3</accession>
<keyword evidence="1" id="KW-0732">Signal</keyword>
<keyword evidence="3" id="KW-1185">Reference proteome</keyword>
<feature type="chain" id="PRO_5022141113" description="Cytochrome C" evidence="1">
    <location>
        <begin position="21"/>
        <end position="111"/>
    </location>
</feature>
<evidence type="ECO:0000256" key="1">
    <source>
        <dbReference type="SAM" id="SignalP"/>
    </source>
</evidence>
<dbReference type="EMBL" id="VLLN01000001">
    <property type="protein sequence ID" value="TWJ33538.1"/>
    <property type="molecule type" value="Genomic_DNA"/>
</dbReference>
<sequence>MRLSRCLVVMLFPLALSACAMFTAWKSIPPPGGCDQCHTTPIGGDWQVAYKAPILSDERNRPYFQTPEYTMPRQDQPSSVLDLRKVEELKCFECHKSPTPAHSGRTGRFHH</sequence>
<evidence type="ECO:0000313" key="3">
    <source>
        <dbReference type="Proteomes" id="UP000319449"/>
    </source>
</evidence>
<dbReference type="Proteomes" id="UP000319449">
    <property type="component" value="Unassembled WGS sequence"/>
</dbReference>
<reference evidence="2 3" key="1">
    <citation type="submission" date="2019-07" db="EMBL/GenBank/DDBJ databases">
        <title>Genomic Encyclopedia of Archaeal and Bacterial Type Strains, Phase II (KMG-II): from individual species to whole genera.</title>
        <authorList>
            <person name="Goeker M."/>
        </authorList>
    </citation>
    <scope>NUCLEOTIDE SEQUENCE [LARGE SCALE GENOMIC DNA]</scope>
    <source>
        <strain evidence="2 3">ATCC BAA-1139</strain>
    </source>
</reference>
<evidence type="ECO:0008006" key="4">
    <source>
        <dbReference type="Google" id="ProtNLM"/>
    </source>
</evidence>
<dbReference type="OrthoDB" id="5387482at2"/>
<name>A0A562WSF3_9BACT</name>
<evidence type="ECO:0000313" key="2">
    <source>
        <dbReference type="EMBL" id="TWJ33538.1"/>
    </source>
</evidence>
<organism evidence="2 3">
    <name type="scientific">Geobacter argillaceus</name>
    <dbReference type="NCBI Taxonomy" id="345631"/>
    <lineage>
        <taxon>Bacteria</taxon>
        <taxon>Pseudomonadati</taxon>
        <taxon>Thermodesulfobacteriota</taxon>
        <taxon>Desulfuromonadia</taxon>
        <taxon>Geobacterales</taxon>
        <taxon>Geobacteraceae</taxon>
        <taxon>Geobacter</taxon>
    </lineage>
</organism>
<dbReference type="RefSeq" id="WP_145017190.1">
    <property type="nucleotide sequence ID" value="NZ_VLLN01000001.1"/>
</dbReference>
<dbReference type="PROSITE" id="PS51257">
    <property type="entry name" value="PROKAR_LIPOPROTEIN"/>
    <property type="match status" value="1"/>
</dbReference>
<gene>
    <name evidence="2" type="ORF">JN12_00212</name>
</gene>